<feature type="transmembrane region" description="Helical" evidence="2">
    <location>
        <begin position="57"/>
        <end position="80"/>
    </location>
</feature>
<dbReference type="KEGG" id="ehx:EMIHUDRAFT_117635"/>
<evidence type="ECO:0000256" key="2">
    <source>
        <dbReference type="SAM" id="Phobius"/>
    </source>
</evidence>
<dbReference type="HOGENOM" id="CLU_1436889_0_0_1"/>
<proteinExistence type="predicted"/>
<sequence length="189" mass="19394">MADISATPSSEKMANPITDYSGDPVTLDDNLGLRPRARAVSGLRPCARTIFGSAPPIIQLALSIATSIFVVTVDFVHYFLTAARRLVVCARERFTAACALSAAPSLGASHAGSEVYCVFTILLTVILAVAVSGPTPAWSQETVAGAGAGAGGSVDSRATQRGFAAHASSLGSAPPANSHHDLDLDDDDI</sequence>
<reference evidence="3" key="2">
    <citation type="submission" date="2024-10" db="UniProtKB">
        <authorList>
            <consortium name="EnsemblProtists"/>
        </authorList>
    </citation>
    <scope>IDENTIFICATION</scope>
</reference>
<keyword evidence="2" id="KW-1133">Transmembrane helix</keyword>
<keyword evidence="2" id="KW-0812">Transmembrane</keyword>
<dbReference type="RefSeq" id="XP_005772711.1">
    <property type="nucleotide sequence ID" value="XM_005772654.1"/>
</dbReference>
<evidence type="ECO:0000256" key="1">
    <source>
        <dbReference type="SAM" id="MobiDB-lite"/>
    </source>
</evidence>
<protein>
    <submittedName>
        <fullName evidence="3">Uncharacterized protein</fullName>
    </submittedName>
</protein>
<organism evidence="3 4">
    <name type="scientific">Emiliania huxleyi (strain CCMP1516)</name>
    <dbReference type="NCBI Taxonomy" id="280463"/>
    <lineage>
        <taxon>Eukaryota</taxon>
        <taxon>Haptista</taxon>
        <taxon>Haptophyta</taxon>
        <taxon>Prymnesiophyceae</taxon>
        <taxon>Isochrysidales</taxon>
        <taxon>Noelaerhabdaceae</taxon>
        <taxon>Emiliania</taxon>
    </lineage>
</organism>
<keyword evidence="2" id="KW-0472">Membrane</keyword>
<dbReference type="Proteomes" id="UP000013827">
    <property type="component" value="Unassembled WGS sequence"/>
</dbReference>
<accession>A0A0D3J9U7</accession>
<name>A0A0D3J9U7_EMIH1</name>
<dbReference type="GeneID" id="17265855"/>
<dbReference type="AlphaFoldDB" id="A0A0D3J9U7"/>
<feature type="transmembrane region" description="Helical" evidence="2">
    <location>
        <begin position="115"/>
        <end position="133"/>
    </location>
</feature>
<reference evidence="4" key="1">
    <citation type="journal article" date="2013" name="Nature">
        <title>Pan genome of the phytoplankton Emiliania underpins its global distribution.</title>
        <authorList>
            <person name="Read B.A."/>
            <person name="Kegel J."/>
            <person name="Klute M.J."/>
            <person name="Kuo A."/>
            <person name="Lefebvre S.C."/>
            <person name="Maumus F."/>
            <person name="Mayer C."/>
            <person name="Miller J."/>
            <person name="Monier A."/>
            <person name="Salamov A."/>
            <person name="Young J."/>
            <person name="Aguilar M."/>
            <person name="Claverie J.M."/>
            <person name="Frickenhaus S."/>
            <person name="Gonzalez K."/>
            <person name="Herman E.K."/>
            <person name="Lin Y.C."/>
            <person name="Napier J."/>
            <person name="Ogata H."/>
            <person name="Sarno A.F."/>
            <person name="Shmutz J."/>
            <person name="Schroeder D."/>
            <person name="de Vargas C."/>
            <person name="Verret F."/>
            <person name="von Dassow P."/>
            <person name="Valentin K."/>
            <person name="Van de Peer Y."/>
            <person name="Wheeler G."/>
            <person name="Dacks J.B."/>
            <person name="Delwiche C.F."/>
            <person name="Dyhrman S.T."/>
            <person name="Glockner G."/>
            <person name="John U."/>
            <person name="Richards T."/>
            <person name="Worden A.Z."/>
            <person name="Zhang X."/>
            <person name="Grigoriev I.V."/>
            <person name="Allen A.E."/>
            <person name="Bidle K."/>
            <person name="Borodovsky M."/>
            <person name="Bowler C."/>
            <person name="Brownlee C."/>
            <person name="Cock J.M."/>
            <person name="Elias M."/>
            <person name="Gladyshev V.N."/>
            <person name="Groth M."/>
            <person name="Guda C."/>
            <person name="Hadaegh A."/>
            <person name="Iglesias-Rodriguez M.D."/>
            <person name="Jenkins J."/>
            <person name="Jones B.M."/>
            <person name="Lawson T."/>
            <person name="Leese F."/>
            <person name="Lindquist E."/>
            <person name="Lobanov A."/>
            <person name="Lomsadze A."/>
            <person name="Malik S.B."/>
            <person name="Marsh M.E."/>
            <person name="Mackinder L."/>
            <person name="Mock T."/>
            <person name="Mueller-Roeber B."/>
            <person name="Pagarete A."/>
            <person name="Parker M."/>
            <person name="Probert I."/>
            <person name="Quesneville H."/>
            <person name="Raines C."/>
            <person name="Rensing S.A."/>
            <person name="Riano-Pachon D.M."/>
            <person name="Richier S."/>
            <person name="Rokitta S."/>
            <person name="Shiraiwa Y."/>
            <person name="Soanes D.M."/>
            <person name="van der Giezen M."/>
            <person name="Wahlund T.M."/>
            <person name="Williams B."/>
            <person name="Wilson W."/>
            <person name="Wolfe G."/>
            <person name="Wurch L.L."/>
        </authorList>
    </citation>
    <scope>NUCLEOTIDE SEQUENCE</scope>
</reference>
<dbReference type="PaxDb" id="2903-EOD20282"/>
<evidence type="ECO:0000313" key="3">
    <source>
        <dbReference type="EnsemblProtists" id="EOD20282"/>
    </source>
</evidence>
<feature type="region of interest" description="Disordered" evidence="1">
    <location>
        <begin position="1"/>
        <end position="21"/>
    </location>
</feature>
<keyword evidence="4" id="KW-1185">Reference proteome</keyword>
<feature type="region of interest" description="Disordered" evidence="1">
    <location>
        <begin position="165"/>
        <end position="189"/>
    </location>
</feature>
<evidence type="ECO:0000313" key="4">
    <source>
        <dbReference type="Proteomes" id="UP000013827"/>
    </source>
</evidence>
<dbReference type="EnsemblProtists" id="EOD20282">
    <property type="protein sequence ID" value="EOD20282"/>
    <property type="gene ID" value="EMIHUDRAFT_117635"/>
</dbReference>
<feature type="compositionally biased region" description="Polar residues" evidence="1">
    <location>
        <begin position="1"/>
        <end position="12"/>
    </location>
</feature>